<evidence type="ECO:0000313" key="4">
    <source>
        <dbReference type="Proteomes" id="UP000030765"/>
    </source>
</evidence>
<dbReference type="EnsemblMetazoa" id="ASIC014637-RA">
    <property type="protein sequence ID" value="ASIC014637-PA"/>
    <property type="gene ID" value="ASIC014637"/>
</dbReference>
<feature type="compositionally biased region" description="Low complexity" evidence="1">
    <location>
        <begin position="7"/>
        <end position="39"/>
    </location>
</feature>
<dbReference type="AlphaFoldDB" id="A0A084W8Q3"/>
<reference evidence="2 4" key="1">
    <citation type="journal article" date="2014" name="BMC Genomics">
        <title>Genome sequence of Anopheles sinensis provides insight into genetics basis of mosquito competence for malaria parasites.</title>
        <authorList>
            <person name="Zhou D."/>
            <person name="Zhang D."/>
            <person name="Ding G."/>
            <person name="Shi L."/>
            <person name="Hou Q."/>
            <person name="Ye Y."/>
            <person name="Xu Y."/>
            <person name="Zhou H."/>
            <person name="Xiong C."/>
            <person name="Li S."/>
            <person name="Yu J."/>
            <person name="Hong S."/>
            <person name="Yu X."/>
            <person name="Zou P."/>
            <person name="Chen C."/>
            <person name="Chang X."/>
            <person name="Wang W."/>
            <person name="Lv Y."/>
            <person name="Sun Y."/>
            <person name="Ma L."/>
            <person name="Shen B."/>
            <person name="Zhu C."/>
        </authorList>
    </citation>
    <scope>NUCLEOTIDE SEQUENCE [LARGE SCALE GENOMIC DNA]</scope>
</reference>
<reference evidence="3" key="2">
    <citation type="submission" date="2020-05" db="UniProtKB">
        <authorList>
            <consortium name="EnsemblMetazoa"/>
        </authorList>
    </citation>
    <scope>IDENTIFICATION</scope>
</reference>
<evidence type="ECO:0000256" key="1">
    <source>
        <dbReference type="SAM" id="MobiDB-lite"/>
    </source>
</evidence>
<dbReference type="VEuPathDB" id="VectorBase:ASIC014637"/>
<feature type="region of interest" description="Disordered" evidence="1">
    <location>
        <begin position="1"/>
        <end position="56"/>
    </location>
</feature>
<sequence length="56" mass="5752">MGGSGGSAPSYGAAAKDQTPKTEPATTTTRTIHRQAAAAAKKKVSFRSTAQTEDRT</sequence>
<dbReference type="EMBL" id="KE525319">
    <property type="protein sequence ID" value="KFB46597.1"/>
    <property type="molecule type" value="Genomic_DNA"/>
</dbReference>
<evidence type="ECO:0000313" key="3">
    <source>
        <dbReference type="EnsemblMetazoa" id="ASIC014637-PA"/>
    </source>
</evidence>
<proteinExistence type="predicted"/>
<name>A0A084W8Q3_ANOSI</name>
<evidence type="ECO:0000313" key="2">
    <source>
        <dbReference type="EMBL" id="KFB46597.1"/>
    </source>
</evidence>
<dbReference type="EMBL" id="ATLV01021498">
    <property type="status" value="NOT_ANNOTATED_CDS"/>
    <property type="molecule type" value="Genomic_DNA"/>
</dbReference>
<accession>A0A084W8Q3</accession>
<feature type="compositionally biased region" description="Polar residues" evidence="1">
    <location>
        <begin position="46"/>
        <end position="56"/>
    </location>
</feature>
<organism evidence="2">
    <name type="scientific">Anopheles sinensis</name>
    <name type="common">Mosquito</name>
    <dbReference type="NCBI Taxonomy" id="74873"/>
    <lineage>
        <taxon>Eukaryota</taxon>
        <taxon>Metazoa</taxon>
        <taxon>Ecdysozoa</taxon>
        <taxon>Arthropoda</taxon>
        <taxon>Hexapoda</taxon>
        <taxon>Insecta</taxon>
        <taxon>Pterygota</taxon>
        <taxon>Neoptera</taxon>
        <taxon>Endopterygota</taxon>
        <taxon>Diptera</taxon>
        <taxon>Nematocera</taxon>
        <taxon>Culicoidea</taxon>
        <taxon>Culicidae</taxon>
        <taxon>Anophelinae</taxon>
        <taxon>Anopheles</taxon>
    </lineage>
</organism>
<dbReference type="Proteomes" id="UP000030765">
    <property type="component" value="Unassembled WGS sequence"/>
</dbReference>
<keyword evidence="4" id="KW-1185">Reference proteome</keyword>
<gene>
    <name evidence="2" type="ORF">ZHAS_00014637</name>
</gene>
<protein>
    <submittedName>
        <fullName evidence="2 3">Polysaccharide export protein</fullName>
    </submittedName>
</protein>